<feature type="transmembrane region" description="Helical" evidence="10">
    <location>
        <begin position="79"/>
        <end position="98"/>
    </location>
</feature>
<feature type="domain" description="Cation-transporting P-type ATPase N-terminal" evidence="11">
    <location>
        <begin position="1"/>
        <end position="75"/>
    </location>
</feature>
<dbReference type="InterPro" id="IPR023299">
    <property type="entry name" value="ATPase_P-typ_cyto_dom_N"/>
</dbReference>
<evidence type="ECO:0000259" key="11">
    <source>
        <dbReference type="SMART" id="SM00831"/>
    </source>
</evidence>
<protein>
    <submittedName>
        <fullName evidence="12">Cation-transporting ATPase A, P type (ATPase, E1-E2 type)</fullName>
    </submittedName>
</protein>
<dbReference type="SFLD" id="SFLDG00002">
    <property type="entry name" value="C1.7:_P-type_atpase_like"/>
    <property type="match status" value="1"/>
</dbReference>
<organism evidence="12 13">
    <name type="scientific">Candidatus Gottesmanbacteria bacterium GW2011_GWA2_42_18</name>
    <dbReference type="NCBI Taxonomy" id="1618442"/>
    <lineage>
        <taxon>Bacteria</taxon>
        <taxon>Candidatus Gottesmaniibacteriota</taxon>
    </lineage>
</organism>
<dbReference type="PANTHER" id="PTHR43294">
    <property type="entry name" value="SODIUM/POTASSIUM-TRANSPORTING ATPASE SUBUNIT ALPHA"/>
    <property type="match status" value="1"/>
</dbReference>
<dbReference type="SUPFAM" id="SSF81665">
    <property type="entry name" value="Calcium ATPase, transmembrane domain M"/>
    <property type="match status" value="1"/>
</dbReference>
<feature type="transmembrane region" description="Helical" evidence="10">
    <location>
        <begin position="761"/>
        <end position="782"/>
    </location>
</feature>
<dbReference type="PANTHER" id="PTHR43294:SF21">
    <property type="entry name" value="CATION TRANSPORTING ATPASE"/>
    <property type="match status" value="1"/>
</dbReference>
<dbReference type="InterPro" id="IPR018303">
    <property type="entry name" value="ATPase_P-typ_P_site"/>
</dbReference>
<dbReference type="NCBIfam" id="TIGR01494">
    <property type="entry name" value="ATPase_P-type"/>
    <property type="match status" value="2"/>
</dbReference>
<evidence type="ECO:0000256" key="1">
    <source>
        <dbReference type="ARBA" id="ARBA00004651"/>
    </source>
</evidence>
<dbReference type="InterPro" id="IPR059000">
    <property type="entry name" value="ATPase_P-type_domA"/>
</dbReference>
<evidence type="ECO:0000256" key="9">
    <source>
        <dbReference type="ARBA" id="ARBA00023136"/>
    </source>
</evidence>
<dbReference type="PRINTS" id="PR00120">
    <property type="entry name" value="HATPASE"/>
</dbReference>
<evidence type="ECO:0000313" key="12">
    <source>
        <dbReference type="EMBL" id="KKS48000.1"/>
    </source>
</evidence>
<dbReference type="SMART" id="SM00831">
    <property type="entry name" value="Cation_ATPase_N"/>
    <property type="match status" value="1"/>
</dbReference>
<evidence type="ECO:0000256" key="3">
    <source>
        <dbReference type="ARBA" id="ARBA00022475"/>
    </source>
</evidence>
<dbReference type="Pfam" id="PF00122">
    <property type="entry name" value="E1-E2_ATPase"/>
    <property type="match status" value="1"/>
</dbReference>
<dbReference type="Pfam" id="PF00690">
    <property type="entry name" value="Cation_ATPase_N"/>
    <property type="match status" value="1"/>
</dbReference>
<feature type="transmembrane region" description="Helical" evidence="10">
    <location>
        <begin position="820"/>
        <end position="842"/>
    </location>
</feature>
<dbReference type="PRINTS" id="PR00119">
    <property type="entry name" value="CATATPASE"/>
</dbReference>
<dbReference type="PROSITE" id="PS00154">
    <property type="entry name" value="ATPASE_E1_E2"/>
    <property type="match status" value="1"/>
</dbReference>
<dbReference type="InterPro" id="IPR006068">
    <property type="entry name" value="ATPase_P-typ_cation-transptr_C"/>
</dbReference>
<evidence type="ECO:0000256" key="5">
    <source>
        <dbReference type="ARBA" id="ARBA00022741"/>
    </source>
</evidence>
<dbReference type="Pfam" id="PF08282">
    <property type="entry name" value="Hydrolase_3"/>
    <property type="match status" value="1"/>
</dbReference>
<comment type="caution">
    <text evidence="12">The sequence shown here is derived from an EMBL/GenBank/DDBJ whole genome shotgun (WGS) entry which is preliminary data.</text>
</comment>
<evidence type="ECO:0000256" key="8">
    <source>
        <dbReference type="ARBA" id="ARBA00022989"/>
    </source>
</evidence>
<sequence>MHYKKSVEDIAREFKTNLTAGLNTTDAKRRLAENGPNLLPEKLKSPLILNFIGQFKNLLVAILLVAAVISLLLGDVLDATVIFAIVMLNASIGFIQEVQAEKTLESLKQKEILMAFVVRDGLIKKMPAAELVVGDLLILEEGQKIPADARIVEEFSLTADESILTGESMSVSKNSLKLTAKLSLADWTNMVFKDTEIVAGRGKAIVTATGPETQIGKIAQALAETPKEKTPLTRELERVGRMLTTVIGIITLTIFFLNIFQNISWIESLLISISLAVAAIPEGLPAIVTVVLSVGVKRLAEKKSIIKKLPAVETLGAVKIIATDKTGTLTQNKINVVRIITNSLNIRVEGHGYALSGKFYDQKNKLLNVTDNQELINLLNAACLANNASVNSADSKQPKIYGDATEAALLVASYRAGLDGDTLKNNNKRLFEMPFSSDRKMMSVVTRDKRGNYYLYSKGAAEKMLNLLNLPLNKKNEIMTENNRLAADGLRVLLVAGKKLSRKEALEAVDKKKVSETDLTYYGLTAMQDPLRSEVKSAIAQAKRAGIRTIMITGDHKETARTIAKEAEIIMGDEVILLEEDIEKMAVKELSIAIENGVSVFARISPLGKLKIIEAIKQIPLTQVAVTGDGVNDAPALKSSHIGIAMGLTGTDITREVADMIITDDNYATIITAIREGRVIFANLVKFIRYLISCNLSEVIVVSAAVLFGTPMPLFPIQILWVNLVTDGLPALALGMDPPEYDVMRKPPRDLSEGLLHRKRWIYMLIEGSVIGFSTFLLYLFALNRYNYATAQTMAFSTLAFAQLVHAFNNRSTRLSLFKLGILSNHYLVTAVSLSIMLQYLVVQSSFGNRIFKTAYLTGTEWAYIAAFSLIPLLFVEIKKALRFRLLP</sequence>
<dbReference type="InterPro" id="IPR004014">
    <property type="entry name" value="ATPase_P-typ_cation-transptr_N"/>
</dbReference>
<evidence type="ECO:0000256" key="4">
    <source>
        <dbReference type="ARBA" id="ARBA00022692"/>
    </source>
</evidence>
<evidence type="ECO:0000313" key="13">
    <source>
        <dbReference type="Proteomes" id="UP000034320"/>
    </source>
</evidence>
<feature type="transmembrane region" description="Helical" evidence="10">
    <location>
        <begin position="862"/>
        <end position="878"/>
    </location>
</feature>
<dbReference type="EMBL" id="LCDD01000001">
    <property type="protein sequence ID" value="KKS48000.1"/>
    <property type="molecule type" value="Genomic_DNA"/>
</dbReference>
<evidence type="ECO:0000256" key="2">
    <source>
        <dbReference type="ARBA" id="ARBA00005675"/>
    </source>
</evidence>
<keyword evidence="3" id="KW-1003">Cell membrane</keyword>
<evidence type="ECO:0000256" key="7">
    <source>
        <dbReference type="ARBA" id="ARBA00022967"/>
    </source>
</evidence>
<comment type="subcellular location">
    <subcellularLocation>
        <location evidence="1">Cell membrane</location>
        <topology evidence="1">Multi-pass membrane protein</topology>
    </subcellularLocation>
</comment>
<feature type="transmembrane region" description="Helical" evidence="10">
    <location>
        <begin position="269"/>
        <end position="296"/>
    </location>
</feature>
<dbReference type="Pfam" id="PF13246">
    <property type="entry name" value="Cation_ATPase"/>
    <property type="match status" value="1"/>
</dbReference>
<dbReference type="GO" id="GO:0005524">
    <property type="term" value="F:ATP binding"/>
    <property type="evidence" value="ECO:0007669"/>
    <property type="project" value="UniProtKB-KW"/>
</dbReference>
<dbReference type="PATRIC" id="fig|1618442.3.peg.29"/>
<dbReference type="SFLD" id="SFLDF00027">
    <property type="entry name" value="p-type_atpase"/>
    <property type="match status" value="1"/>
</dbReference>
<dbReference type="SFLD" id="SFLDS00003">
    <property type="entry name" value="Haloacid_Dehalogenase"/>
    <property type="match status" value="1"/>
</dbReference>
<reference evidence="12 13" key="1">
    <citation type="journal article" date="2015" name="Nature">
        <title>rRNA introns, odd ribosomes, and small enigmatic genomes across a large radiation of phyla.</title>
        <authorList>
            <person name="Brown C.T."/>
            <person name="Hug L.A."/>
            <person name="Thomas B.C."/>
            <person name="Sharon I."/>
            <person name="Castelle C.J."/>
            <person name="Singh A."/>
            <person name="Wilkins M.J."/>
            <person name="Williams K.H."/>
            <person name="Banfield J.F."/>
        </authorList>
    </citation>
    <scope>NUCLEOTIDE SEQUENCE [LARGE SCALE GENOMIC DNA]</scope>
</reference>
<dbReference type="Gene3D" id="3.40.50.1000">
    <property type="entry name" value="HAD superfamily/HAD-like"/>
    <property type="match status" value="1"/>
</dbReference>
<dbReference type="Gene3D" id="1.20.1110.10">
    <property type="entry name" value="Calcium-transporting ATPase, transmembrane domain"/>
    <property type="match status" value="1"/>
</dbReference>
<dbReference type="InterPro" id="IPR050510">
    <property type="entry name" value="Cation_transp_ATPase_P-type"/>
</dbReference>
<dbReference type="SUPFAM" id="SSF81653">
    <property type="entry name" value="Calcium ATPase, transduction domain A"/>
    <property type="match status" value="1"/>
</dbReference>
<dbReference type="SUPFAM" id="SSF81660">
    <property type="entry name" value="Metal cation-transporting ATPase, ATP-binding domain N"/>
    <property type="match status" value="1"/>
</dbReference>
<gene>
    <name evidence="12" type="ORF">UV09_C0001G0032</name>
</gene>
<comment type="similarity">
    <text evidence="2">Belongs to the cation transport ATPase (P-type) (TC 3.A.3) family. Type IIA subfamily.</text>
</comment>
<dbReference type="SUPFAM" id="SSF56784">
    <property type="entry name" value="HAD-like"/>
    <property type="match status" value="1"/>
</dbReference>
<dbReference type="Proteomes" id="UP000034320">
    <property type="component" value="Unassembled WGS sequence"/>
</dbReference>
<feature type="transmembrane region" description="Helical" evidence="10">
    <location>
        <begin position="242"/>
        <end position="263"/>
    </location>
</feature>
<dbReference type="AlphaFoldDB" id="A0A0G0ZGW9"/>
<name>A0A0G0ZGW9_9BACT</name>
<keyword evidence="7" id="KW-1278">Translocase</keyword>
<dbReference type="Gene3D" id="3.40.1110.10">
    <property type="entry name" value="Calcium-transporting ATPase, cytoplasmic domain N"/>
    <property type="match status" value="1"/>
</dbReference>
<dbReference type="Pfam" id="PF00689">
    <property type="entry name" value="Cation_ATPase_C"/>
    <property type="match status" value="1"/>
</dbReference>
<keyword evidence="6" id="KW-0067">ATP-binding</keyword>
<accession>A0A0G0ZGW9</accession>
<dbReference type="InterPro" id="IPR008250">
    <property type="entry name" value="ATPase_P-typ_transduc_dom_A_sf"/>
</dbReference>
<dbReference type="GO" id="GO:0016887">
    <property type="term" value="F:ATP hydrolysis activity"/>
    <property type="evidence" value="ECO:0007669"/>
    <property type="project" value="InterPro"/>
</dbReference>
<dbReference type="InterPro" id="IPR023214">
    <property type="entry name" value="HAD_sf"/>
</dbReference>
<dbReference type="InterPro" id="IPR036412">
    <property type="entry name" value="HAD-like_sf"/>
</dbReference>
<evidence type="ECO:0000256" key="6">
    <source>
        <dbReference type="ARBA" id="ARBA00022840"/>
    </source>
</evidence>
<keyword evidence="4 10" id="KW-0812">Transmembrane</keyword>
<evidence type="ECO:0000256" key="10">
    <source>
        <dbReference type="SAM" id="Phobius"/>
    </source>
</evidence>
<keyword evidence="5" id="KW-0547">Nucleotide-binding</keyword>
<dbReference type="GO" id="GO:0005886">
    <property type="term" value="C:plasma membrane"/>
    <property type="evidence" value="ECO:0007669"/>
    <property type="project" value="UniProtKB-SubCell"/>
</dbReference>
<dbReference type="InterPro" id="IPR001757">
    <property type="entry name" value="P_typ_ATPase"/>
</dbReference>
<dbReference type="Gene3D" id="2.70.150.10">
    <property type="entry name" value="Calcium-transporting ATPase, cytoplasmic transduction domain A"/>
    <property type="match status" value="1"/>
</dbReference>
<dbReference type="InterPro" id="IPR023298">
    <property type="entry name" value="ATPase_P-typ_TM_dom_sf"/>
</dbReference>
<dbReference type="InterPro" id="IPR044492">
    <property type="entry name" value="P_typ_ATPase_HD_dom"/>
</dbReference>
<keyword evidence="8 10" id="KW-1133">Transmembrane helix</keyword>
<feature type="transmembrane region" description="Helical" evidence="10">
    <location>
        <begin position="47"/>
        <end position="73"/>
    </location>
</feature>
<proteinExistence type="inferred from homology"/>
<keyword evidence="9 10" id="KW-0472">Membrane</keyword>